<dbReference type="OrthoDB" id="5343018at2759"/>
<name>A0A6A6HE70_VIRVR</name>
<evidence type="ECO:0000256" key="1">
    <source>
        <dbReference type="SAM" id="Coils"/>
    </source>
</evidence>
<keyword evidence="4" id="KW-1185">Reference proteome</keyword>
<gene>
    <name evidence="3" type="ORF">EV356DRAFT_498470</name>
</gene>
<feature type="region of interest" description="Disordered" evidence="2">
    <location>
        <begin position="385"/>
        <end position="412"/>
    </location>
</feature>
<feature type="coiled-coil region" evidence="1">
    <location>
        <begin position="166"/>
        <end position="243"/>
    </location>
</feature>
<reference evidence="3" key="1">
    <citation type="journal article" date="2020" name="Stud. Mycol.">
        <title>101 Dothideomycetes genomes: a test case for predicting lifestyles and emergence of pathogens.</title>
        <authorList>
            <person name="Haridas S."/>
            <person name="Albert R."/>
            <person name="Binder M."/>
            <person name="Bloem J."/>
            <person name="Labutti K."/>
            <person name="Salamov A."/>
            <person name="Andreopoulos B."/>
            <person name="Baker S."/>
            <person name="Barry K."/>
            <person name="Bills G."/>
            <person name="Bluhm B."/>
            <person name="Cannon C."/>
            <person name="Castanera R."/>
            <person name="Culley D."/>
            <person name="Daum C."/>
            <person name="Ezra D."/>
            <person name="Gonzalez J."/>
            <person name="Henrissat B."/>
            <person name="Kuo A."/>
            <person name="Liang C."/>
            <person name="Lipzen A."/>
            <person name="Lutzoni F."/>
            <person name="Magnuson J."/>
            <person name="Mondo S."/>
            <person name="Nolan M."/>
            <person name="Ohm R."/>
            <person name="Pangilinan J."/>
            <person name="Park H.-J."/>
            <person name="Ramirez L."/>
            <person name="Alfaro M."/>
            <person name="Sun H."/>
            <person name="Tritt A."/>
            <person name="Yoshinaga Y."/>
            <person name="Zwiers L.-H."/>
            <person name="Turgeon B."/>
            <person name="Goodwin S."/>
            <person name="Spatafora J."/>
            <person name="Crous P."/>
            <person name="Grigoriev I."/>
        </authorList>
    </citation>
    <scope>NUCLEOTIDE SEQUENCE</scope>
    <source>
        <strain evidence="3">Tuck. ex Michener</strain>
    </source>
</reference>
<dbReference type="AlphaFoldDB" id="A0A6A6HE70"/>
<proteinExistence type="predicted"/>
<evidence type="ECO:0000313" key="3">
    <source>
        <dbReference type="EMBL" id="KAF2236436.1"/>
    </source>
</evidence>
<evidence type="ECO:0000256" key="2">
    <source>
        <dbReference type="SAM" id="MobiDB-lite"/>
    </source>
</evidence>
<organism evidence="3 4">
    <name type="scientific">Viridothelium virens</name>
    <name type="common">Speckled blister lichen</name>
    <name type="synonym">Trypethelium virens</name>
    <dbReference type="NCBI Taxonomy" id="1048519"/>
    <lineage>
        <taxon>Eukaryota</taxon>
        <taxon>Fungi</taxon>
        <taxon>Dikarya</taxon>
        <taxon>Ascomycota</taxon>
        <taxon>Pezizomycotina</taxon>
        <taxon>Dothideomycetes</taxon>
        <taxon>Dothideomycetes incertae sedis</taxon>
        <taxon>Trypetheliales</taxon>
        <taxon>Trypetheliaceae</taxon>
        <taxon>Viridothelium</taxon>
    </lineage>
</organism>
<evidence type="ECO:0000313" key="4">
    <source>
        <dbReference type="Proteomes" id="UP000800092"/>
    </source>
</evidence>
<feature type="region of interest" description="Disordered" evidence="2">
    <location>
        <begin position="258"/>
        <end position="370"/>
    </location>
</feature>
<feature type="compositionally biased region" description="Basic and acidic residues" evidence="2">
    <location>
        <begin position="349"/>
        <end position="361"/>
    </location>
</feature>
<feature type="region of interest" description="Disordered" evidence="2">
    <location>
        <begin position="96"/>
        <end position="132"/>
    </location>
</feature>
<protein>
    <submittedName>
        <fullName evidence="3">Uncharacterized protein</fullName>
    </submittedName>
</protein>
<dbReference type="Proteomes" id="UP000800092">
    <property type="component" value="Unassembled WGS sequence"/>
</dbReference>
<keyword evidence="1" id="KW-0175">Coiled coil</keyword>
<accession>A0A6A6HE70</accession>
<feature type="compositionally biased region" description="Low complexity" evidence="2">
    <location>
        <begin position="386"/>
        <end position="396"/>
    </location>
</feature>
<sequence length="516" mass="57884">MSAGSTPSRNQRRLALRNTKLRAPLIQRNVTPRADQPASSILAEINNVSLRRRHHQQRQVVNEAFTIYQDAHPHTQHGTLSDGFSNDKENQISPECLRLSTPSPVPPVTSHLNVPRLRSPRSSKSRSTSGSYKVHIEHLETQLLAAHGQLEDYSSPKTRKAHSVKRRALSQECELLRQELSDVEVRCQRLIDEEAEGYKRHIRRLERDLEISEQRRMEADYDLEETKKTLMSVQASHVELERRLDSWSGILARSPTKVEMPTPVRTRPRPQSMLPRIPTNHNLQERSSPKDLAIFTPTSPMKPPSPTRAAILQKPDLPRKQTAGPSPCSPIQRSHLPPGESLGRRRRRQINDGEFGERIESARTPSHHLSDELGILGLGDVFTKHSQTTSSTSSSPSHEHDDAAASPSCISPGSPLAYKSDIPLSKPPRVMRRFVNTAGGPKPLLLSATLKPDQRTIETQKPNSVIFIRLLKRLSVRAFELCSAPFVAARWCLALFLLGPLAWRRVLAGPSMIYGS</sequence>
<dbReference type="EMBL" id="ML991785">
    <property type="protein sequence ID" value="KAF2236436.1"/>
    <property type="molecule type" value="Genomic_DNA"/>
</dbReference>